<sequence length="223" mass="25172">MKHWLLAMLLVISVPTLAADQRQVSVLGQASVSAVPDLFQFSLFIEERGPLVSKLNEIVSHKTANIVNFLLEQGVQERDIQSMHVQLHPWYEHRENGSEQKGFVLGRQIQVSLRKLELYDRVLDGVMKYGATRIDGFQLGFENQQDLYLNALENAVANAKLRAQRLAKSLDAKVGKVISVSEVSRYRPAPMMMEARKMSLDTVSMPGEVAMDAQVEVQFELNF</sequence>
<evidence type="ECO:0000256" key="1">
    <source>
        <dbReference type="SAM" id="SignalP"/>
    </source>
</evidence>
<dbReference type="InterPro" id="IPR052022">
    <property type="entry name" value="26kDa_periplasmic_antigen"/>
</dbReference>
<evidence type="ECO:0000313" key="3">
    <source>
        <dbReference type="Proteomes" id="UP000664654"/>
    </source>
</evidence>
<dbReference type="RefSeq" id="WP_206572507.1">
    <property type="nucleotide sequence ID" value="NZ_JAFKCV010000002.1"/>
</dbReference>
<dbReference type="Gene3D" id="3.30.70.2970">
    <property type="entry name" value="Protein of unknown function (DUF541), domain 2"/>
    <property type="match status" value="1"/>
</dbReference>
<dbReference type="AlphaFoldDB" id="A0A939DKT5"/>
<evidence type="ECO:0000313" key="2">
    <source>
        <dbReference type="EMBL" id="MBN7824390.1"/>
    </source>
</evidence>
<gene>
    <name evidence="2" type="ORF">J0A66_04025</name>
</gene>
<protein>
    <submittedName>
        <fullName evidence="2">SIMPL domain-containing protein</fullName>
    </submittedName>
</protein>
<keyword evidence="1" id="KW-0732">Signal</keyword>
<dbReference type="Pfam" id="PF04402">
    <property type="entry name" value="SIMPL"/>
    <property type="match status" value="1"/>
</dbReference>
<organism evidence="2 3">
    <name type="scientific">Bowmanella dokdonensis</name>
    <dbReference type="NCBI Taxonomy" id="751969"/>
    <lineage>
        <taxon>Bacteria</taxon>
        <taxon>Pseudomonadati</taxon>
        <taxon>Pseudomonadota</taxon>
        <taxon>Gammaproteobacteria</taxon>
        <taxon>Alteromonadales</taxon>
        <taxon>Alteromonadaceae</taxon>
        <taxon>Bowmanella</taxon>
    </lineage>
</organism>
<keyword evidence="3" id="KW-1185">Reference proteome</keyword>
<feature type="chain" id="PRO_5037783974" evidence="1">
    <location>
        <begin position="19"/>
        <end position="223"/>
    </location>
</feature>
<dbReference type="GO" id="GO:0006974">
    <property type="term" value="P:DNA damage response"/>
    <property type="evidence" value="ECO:0007669"/>
    <property type="project" value="TreeGrafter"/>
</dbReference>
<dbReference type="Proteomes" id="UP000664654">
    <property type="component" value="Unassembled WGS sequence"/>
</dbReference>
<dbReference type="PANTHER" id="PTHR34387">
    <property type="entry name" value="SLR1258 PROTEIN"/>
    <property type="match status" value="1"/>
</dbReference>
<dbReference type="Gene3D" id="3.30.110.170">
    <property type="entry name" value="Protein of unknown function (DUF541), domain 1"/>
    <property type="match status" value="1"/>
</dbReference>
<dbReference type="EMBL" id="JAFKCV010000002">
    <property type="protein sequence ID" value="MBN7824390.1"/>
    <property type="molecule type" value="Genomic_DNA"/>
</dbReference>
<dbReference type="PANTHER" id="PTHR34387:SF1">
    <property type="entry name" value="PERIPLASMIC IMMUNOGENIC PROTEIN"/>
    <property type="match status" value="1"/>
</dbReference>
<dbReference type="InterPro" id="IPR007497">
    <property type="entry name" value="SIMPL/DUF541"/>
</dbReference>
<reference evidence="2" key="1">
    <citation type="submission" date="2021-03" db="EMBL/GenBank/DDBJ databases">
        <title>novel species isolated from a fishpond in China.</title>
        <authorList>
            <person name="Lu H."/>
            <person name="Cai Z."/>
        </authorList>
    </citation>
    <scope>NUCLEOTIDE SEQUENCE</scope>
    <source>
        <strain evidence="2">JCM 30855</strain>
    </source>
</reference>
<accession>A0A939DKT5</accession>
<proteinExistence type="predicted"/>
<comment type="caution">
    <text evidence="2">The sequence shown here is derived from an EMBL/GenBank/DDBJ whole genome shotgun (WGS) entry which is preliminary data.</text>
</comment>
<name>A0A939DKT5_9ALTE</name>
<feature type="signal peptide" evidence="1">
    <location>
        <begin position="1"/>
        <end position="18"/>
    </location>
</feature>